<keyword evidence="7" id="KW-0675">Receptor</keyword>
<dbReference type="GO" id="GO:0007602">
    <property type="term" value="P:phototransduction"/>
    <property type="evidence" value="ECO:0000318"/>
    <property type="project" value="GO_Central"/>
</dbReference>
<dbReference type="InParanoid" id="A7RQ76"/>
<dbReference type="GO" id="GO:0008020">
    <property type="term" value="F:G protein-coupled photoreceptor activity"/>
    <property type="evidence" value="ECO:0000318"/>
    <property type="project" value="GO_Central"/>
</dbReference>
<dbReference type="SUPFAM" id="SSF81321">
    <property type="entry name" value="Family A G protein-coupled receptor-like"/>
    <property type="match status" value="1"/>
</dbReference>
<dbReference type="Proteomes" id="UP000001593">
    <property type="component" value="Unassembled WGS sequence"/>
</dbReference>
<dbReference type="PRINTS" id="PR00237">
    <property type="entry name" value="GPCRRHODOPSN"/>
</dbReference>
<evidence type="ECO:0000256" key="8">
    <source>
        <dbReference type="ARBA" id="ARBA00023180"/>
    </source>
</evidence>
<evidence type="ECO:0000256" key="3">
    <source>
        <dbReference type="ARBA" id="ARBA00022692"/>
    </source>
</evidence>
<proteinExistence type="predicted"/>
<feature type="transmembrane region" description="Helical" evidence="10">
    <location>
        <begin position="218"/>
        <end position="241"/>
    </location>
</feature>
<keyword evidence="13" id="KW-1185">Reference proteome</keyword>
<dbReference type="PANTHER" id="PTHR24246">
    <property type="entry name" value="OLFACTORY RECEPTOR AND ADENOSINE RECEPTOR"/>
    <property type="match status" value="1"/>
</dbReference>
<dbReference type="AlphaFoldDB" id="A7RQ76"/>
<dbReference type="CDD" id="cd00637">
    <property type="entry name" value="7tm_classA_rhodopsin-like"/>
    <property type="match status" value="1"/>
</dbReference>
<evidence type="ECO:0000256" key="2">
    <source>
        <dbReference type="ARBA" id="ARBA00022475"/>
    </source>
</evidence>
<sequence length="346" mass="39146">MNSTVYSSRLLATVQTVQLVSAIYLAILGIVQVISNALLLFTIFRDPFKTLRLPATLFIASLSLADLLTGFLANSLISWYLLSKIYALTFNEVMVQVGDVVSGITVTVSNATVLAISWVQLISITYPYKYRKIVTSKSIGISVICIWLYALIFSLLQLTSVQHVAVRLADLFINYTALLVAFMVTYVLLYLRFRRQIYLTRSNGVLGMNSVKFQRTFYIANLILLSLHLGCTIPHSVDLYFTFYGDLISLEERLWHSTAKLVIYDVLFLKFSLNVLVYAWRLPKYRNAFREALCNGCRIVEPTCHVTTNGPIIRYIGESVVLTSYTVWHPFASVVMDTGNHIQQIT</sequence>
<dbReference type="KEGG" id="nve:5518629"/>
<evidence type="ECO:0000256" key="9">
    <source>
        <dbReference type="ARBA" id="ARBA00023224"/>
    </source>
</evidence>
<name>A7RQ76_NEMVE</name>
<dbReference type="InterPro" id="IPR017452">
    <property type="entry name" value="GPCR_Rhodpsn_7TM"/>
</dbReference>
<evidence type="ECO:0000256" key="6">
    <source>
        <dbReference type="ARBA" id="ARBA00023136"/>
    </source>
</evidence>
<keyword evidence="6 10" id="KW-0472">Membrane</keyword>
<dbReference type="OMA" id="RCTETER"/>
<dbReference type="Gene3D" id="1.20.1070.10">
    <property type="entry name" value="Rhodopsin 7-helix transmembrane proteins"/>
    <property type="match status" value="1"/>
</dbReference>
<dbReference type="PROSITE" id="PS50262">
    <property type="entry name" value="G_PROTEIN_RECEP_F1_2"/>
    <property type="match status" value="1"/>
</dbReference>
<dbReference type="GO" id="GO:0005886">
    <property type="term" value="C:plasma membrane"/>
    <property type="evidence" value="ECO:0000318"/>
    <property type="project" value="GO_Central"/>
</dbReference>
<reference evidence="12 13" key="1">
    <citation type="journal article" date="2007" name="Science">
        <title>Sea anemone genome reveals ancestral eumetazoan gene repertoire and genomic organization.</title>
        <authorList>
            <person name="Putnam N.H."/>
            <person name="Srivastava M."/>
            <person name="Hellsten U."/>
            <person name="Dirks B."/>
            <person name="Chapman J."/>
            <person name="Salamov A."/>
            <person name="Terry A."/>
            <person name="Shapiro H."/>
            <person name="Lindquist E."/>
            <person name="Kapitonov V.V."/>
            <person name="Jurka J."/>
            <person name="Genikhovich G."/>
            <person name="Grigoriev I.V."/>
            <person name="Lucas S.M."/>
            <person name="Steele R.E."/>
            <person name="Finnerty J.R."/>
            <person name="Technau U."/>
            <person name="Martindale M.Q."/>
            <person name="Rokhsar D.S."/>
        </authorList>
    </citation>
    <scope>NUCLEOTIDE SEQUENCE [LARGE SCALE GENOMIC DNA]</scope>
    <source>
        <strain evidence="13">CH2 X CH6</strain>
    </source>
</reference>
<evidence type="ECO:0000256" key="4">
    <source>
        <dbReference type="ARBA" id="ARBA00022989"/>
    </source>
</evidence>
<evidence type="ECO:0000256" key="5">
    <source>
        <dbReference type="ARBA" id="ARBA00023040"/>
    </source>
</evidence>
<dbReference type="GO" id="GO:0007186">
    <property type="term" value="P:G protein-coupled receptor signaling pathway"/>
    <property type="evidence" value="ECO:0000318"/>
    <property type="project" value="GO_Central"/>
</dbReference>
<accession>A7RQ76</accession>
<keyword evidence="8" id="KW-0325">Glycoprotein</keyword>
<comment type="subcellular location">
    <subcellularLocation>
        <location evidence="1">Cell membrane</location>
        <topology evidence="1">Multi-pass membrane protein</topology>
    </subcellularLocation>
</comment>
<evidence type="ECO:0000256" key="7">
    <source>
        <dbReference type="ARBA" id="ARBA00023170"/>
    </source>
</evidence>
<dbReference type="HOGENOM" id="CLU_009579_14_0_1"/>
<keyword evidence="5" id="KW-0297">G-protein coupled receptor</keyword>
<evidence type="ECO:0000256" key="10">
    <source>
        <dbReference type="SAM" id="Phobius"/>
    </source>
</evidence>
<feature type="domain" description="G-protein coupled receptors family 1 profile" evidence="11">
    <location>
        <begin position="35"/>
        <end position="278"/>
    </location>
</feature>
<dbReference type="PANTHER" id="PTHR24246:SF27">
    <property type="entry name" value="ADENOSINE RECEPTOR, ISOFORM A"/>
    <property type="match status" value="1"/>
</dbReference>
<feature type="transmembrane region" description="Helical" evidence="10">
    <location>
        <begin position="138"/>
        <end position="159"/>
    </location>
</feature>
<evidence type="ECO:0000313" key="12">
    <source>
        <dbReference type="EMBL" id="EDO46446.1"/>
    </source>
</evidence>
<feature type="transmembrane region" description="Helical" evidence="10">
    <location>
        <begin position="261"/>
        <end position="280"/>
    </location>
</feature>
<feature type="transmembrane region" description="Helical" evidence="10">
    <location>
        <begin position="56"/>
        <end position="81"/>
    </location>
</feature>
<keyword evidence="3 10" id="KW-0812">Transmembrane</keyword>
<protein>
    <recommendedName>
        <fullName evidence="11">G-protein coupled receptors family 1 profile domain-containing protein</fullName>
    </recommendedName>
</protein>
<dbReference type="SMART" id="SM01381">
    <property type="entry name" value="7TM_GPCR_Srsx"/>
    <property type="match status" value="1"/>
</dbReference>
<evidence type="ECO:0000259" key="11">
    <source>
        <dbReference type="PROSITE" id="PS50262"/>
    </source>
</evidence>
<dbReference type="InterPro" id="IPR000276">
    <property type="entry name" value="GPCR_Rhodpsn"/>
</dbReference>
<dbReference type="FunFam" id="1.20.1070.10:FF:000584">
    <property type="entry name" value="Predicted protein"/>
    <property type="match status" value="1"/>
</dbReference>
<keyword evidence="9" id="KW-0807">Transducer</keyword>
<dbReference type="EMBL" id="DS469527">
    <property type="protein sequence ID" value="EDO46446.1"/>
    <property type="molecule type" value="Genomic_DNA"/>
</dbReference>
<dbReference type="Pfam" id="PF00001">
    <property type="entry name" value="7tm_1"/>
    <property type="match status" value="1"/>
</dbReference>
<feature type="transmembrane region" description="Helical" evidence="10">
    <location>
        <begin position="20"/>
        <end position="44"/>
    </location>
</feature>
<gene>
    <name evidence="12" type="ORF">NEMVEDRAFT_v1g200473</name>
</gene>
<evidence type="ECO:0000313" key="13">
    <source>
        <dbReference type="Proteomes" id="UP000001593"/>
    </source>
</evidence>
<dbReference type="OrthoDB" id="5969918at2759"/>
<feature type="transmembrane region" description="Helical" evidence="10">
    <location>
        <begin position="171"/>
        <end position="191"/>
    </location>
</feature>
<dbReference type="PhylomeDB" id="A7RQ76"/>
<organism evidence="12 13">
    <name type="scientific">Nematostella vectensis</name>
    <name type="common">Starlet sea anemone</name>
    <dbReference type="NCBI Taxonomy" id="45351"/>
    <lineage>
        <taxon>Eukaryota</taxon>
        <taxon>Metazoa</taxon>
        <taxon>Cnidaria</taxon>
        <taxon>Anthozoa</taxon>
        <taxon>Hexacorallia</taxon>
        <taxon>Actiniaria</taxon>
        <taxon>Edwardsiidae</taxon>
        <taxon>Nematostella</taxon>
    </lineage>
</organism>
<keyword evidence="4 10" id="KW-1133">Transmembrane helix</keyword>
<keyword evidence="2" id="KW-1003">Cell membrane</keyword>
<dbReference type="GO" id="GO:0071482">
    <property type="term" value="P:cellular response to light stimulus"/>
    <property type="evidence" value="ECO:0000318"/>
    <property type="project" value="GO_Central"/>
</dbReference>
<evidence type="ECO:0000256" key="1">
    <source>
        <dbReference type="ARBA" id="ARBA00004651"/>
    </source>
</evidence>
<feature type="transmembrane region" description="Helical" evidence="10">
    <location>
        <begin position="101"/>
        <end position="126"/>
    </location>
</feature>